<proteinExistence type="predicted"/>
<dbReference type="InterPro" id="IPR014942">
    <property type="entry name" value="AbiEii"/>
</dbReference>
<evidence type="ECO:0000313" key="2">
    <source>
        <dbReference type="Proteomes" id="UP001304769"/>
    </source>
</evidence>
<sequence>MSEGYKSWSAIAAAIKAKAQQDLAQGRTRHGVHEQLVQARFDRFLSRVFADGGDGWILKGGTAMLARVADSRSTKDLDLSAPGELDTAMRDLADRVSADLGDHIRFELVKTVNTGLGTNQPGTALRKAVFAAVDADTGKKLGDVSVDLALTHPPVGQPELKDPANRIHLPKDLTAFPYRLWPIADHVADKVCATLGTFGGAPSSRIKDLVDLVTIATTQQLDARELQKAIDARRILNNINSDLAVFKVPDAWREQSGRREYQRLARTAAVDGIDDVRDAEALVAGLVDPALASEPAPDGVTWVPRRGWQAQPPEHPDAAAEPGRGEVWVRAHVRAGWPVREHTRSARGTHT</sequence>
<name>A0ABU5TDZ5_9MICC</name>
<protein>
    <submittedName>
        <fullName evidence="1">Nucleotidyl transferase AbiEii/AbiGii toxin family protein</fullName>
    </submittedName>
</protein>
<dbReference type="GO" id="GO:0016740">
    <property type="term" value="F:transferase activity"/>
    <property type="evidence" value="ECO:0007669"/>
    <property type="project" value="UniProtKB-KW"/>
</dbReference>
<accession>A0ABU5TDZ5</accession>
<keyword evidence="2" id="KW-1185">Reference proteome</keyword>
<evidence type="ECO:0000313" key="1">
    <source>
        <dbReference type="EMBL" id="MEA5457311.1"/>
    </source>
</evidence>
<gene>
    <name evidence="1" type="ORF">SPF06_21550</name>
</gene>
<organism evidence="1 2">
    <name type="scientific">Sinomonas terricola</name>
    <dbReference type="NCBI Taxonomy" id="3110330"/>
    <lineage>
        <taxon>Bacteria</taxon>
        <taxon>Bacillati</taxon>
        <taxon>Actinomycetota</taxon>
        <taxon>Actinomycetes</taxon>
        <taxon>Micrococcales</taxon>
        <taxon>Micrococcaceae</taxon>
        <taxon>Sinomonas</taxon>
    </lineage>
</organism>
<dbReference type="RefSeq" id="WP_323281223.1">
    <property type="nucleotide sequence ID" value="NZ_JAYGGQ010000026.1"/>
</dbReference>
<dbReference type="EMBL" id="JAYGGQ010000026">
    <property type="protein sequence ID" value="MEA5457311.1"/>
    <property type="molecule type" value="Genomic_DNA"/>
</dbReference>
<dbReference type="Proteomes" id="UP001304769">
    <property type="component" value="Unassembled WGS sequence"/>
</dbReference>
<comment type="caution">
    <text evidence="1">The sequence shown here is derived from an EMBL/GenBank/DDBJ whole genome shotgun (WGS) entry which is preliminary data.</text>
</comment>
<keyword evidence="1" id="KW-0808">Transferase</keyword>
<dbReference type="Pfam" id="PF08843">
    <property type="entry name" value="AbiEii"/>
    <property type="match status" value="1"/>
</dbReference>
<reference evidence="1 2" key="1">
    <citation type="submission" date="2023-12" db="EMBL/GenBank/DDBJ databases">
        <title>Sinomonas terricola sp. nov, isolated from litchi orchard soil in Guangdong, PR China.</title>
        <authorList>
            <person name="Jiaxin W."/>
            <person name="Yang Z."/>
            <person name="Honghui Z."/>
        </authorList>
    </citation>
    <scope>NUCLEOTIDE SEQUENCE [LARGE SCALE GENOMIC DNA]</scope>
    <source>
        <strain evidence="1 2">JGH33</strain>
    </source>
</reference>